<dbReference type="SUPFAM" id="SSF57850">
    <property type="entry name" value="RING/U-box"/>
    <property type="match status" value="1"/>
</dbReference>
<accession>A0ABQ6N4H3</accession>
<proteinExistence type="predicted"/>
<dbReference type="PROSITE" id="PS50089">
    <property type="entry name" value="ZF_RING_2"/>
    <property type="match status" value="1"/>
</dbReference>
<dbReference type="Proteomes" id="UP001165060">
    <property type="component" value="Unassembled WGS sequence"/>
</dbReference>
<evidence type="ECO:0000313" key="4">
    <source>
        <dbReference type="EMBL" id="GMI39656.1"/>
    </source>
</evidence>
<evidence type="ECO:0000313" key="5">
    <source>
        <dbReference type="Proteomes" id="UP001165060"/>
    </source>
</evidence>
<dbReference type="InterPro" id="IPR013083">
    <property type="entry name" value="Znf_RING/FYVE/PHD"/>
</dbReference>
<gene>
    <name evidence="4" type="ORF">TeGR_g11878</name>
</gene>
<dbReference type="InterPro" id="IPR001841">
    <property type="entry name" value="Znf_RING"/>
</dbReference>
<evidence type="ECO:0000256" key="1">
    <source>
        <dbReference type="PROSITE-ProRule" id="PRU00175"/>
    </source>
</evidence>
<dbReference type="Pfam" id="PF14570">
    <property type="entry name" value="zf-RING_4"/>
    <property type="match status" value="1"/>
</dbReference>
<keyword evidence="5" id="KW-1185">Reference proteome</keyword>
<keyword evidence="1" id="KW-0863">Zinc-finger</keyword>
<feature type="region of interest" description="Disordered" evidence="2">
    <location>
        <begin position="398"/>
        <end position="420"/>
    </location>
</feature>
<dbReference type="Gene3D" id="3.30.40.10">
    <property type="entry name" value="Zinc/RING finger domain, C3HC4 (zinc finger)"/>
    <property type="match status" value="1"/>
</dbReference>
<reference evidence="4 5" key="1">
    <citation type="journal article" date="2023" name="Commun. Biol.">
        <title>Genome analysis of Parmales, the sister group of diatoms, reveals the evolutionary specialization of diatoms from phago-mixotrophs to photoautotrophs.</title>
        <authorList>
            <person name="Ban H."/>
            <person name="Sato S."/>
            <person name="Yoshikawa S."/>
            <person name="Yamada K."/>
            <person name="Nakamura Y."/>
            <person name="Ichinomiya M."/>
            <person name="Sato N."/>
            <person name="Blanc-Mathieu R."/>
            <person name="Endo H."/>
            <person name="Kuwata A."/>
            <person name="Ogata H."/>
        </authorList>
    </citation>
    <scope>NUCLEOTIDE SEQUENCE [LARGE SCALE GENOMIC DNA]</scope>
</reference>
<feature type="compositionally biased region" description="Pro residues" evidence="2">
    <location>
        <begin position="145"/>
        <end position="155"/>
    </location>
</feature>
<protein>
    <recommendedName>
        <fullName evidence="3">RING-type domain-containing protein</fullName>
    </recommendedName>
</protein>
<sequence>MSSPSQHPASPRNFRASSSNFTIDADATEADLMEMLGVSPNAEAATAPPSSEGYLTSAKFSTTSASSVSSSSSSGGVDTLAGTENAVAFDVETATLPTFASSFSGGAASTLPTFPSSFSGDGPPDDALAGTGNAVAFDVETSTLPTPPITPPPSTSPADPDTPNYQVLQQQSSTQELGSDVGADLGTGAAPGYTPVKAASSAMSESDIILSMVDEITRPRLPSEENPTCPLCISRLSETERAFKSCDCGYNVCNKCLRRLVDDNVLLCPSCRSMSDPTTGCGFGVFAMEARIADEILSEGRLDNELSASELRAKYSTAARGADVSDVDSVTLGSSGSGEFVDTTLFRGLEDACTSAEKRYLTRLLTADDTEKLISAAVCLSGIETMAKEGKVADEVRADTRYKSSPNSAASTARKKDEATAASFTVGRSAGGGMQQKKPQMFDFKALFAPRDQGGANDAPKLPMSAPPAVPFSALPPPPLPSRMPFHAHFDPSEMKVGTRLGIVRSADVGLVLGDDDGDVVVSRATGQAGRKGIFKGDVVSAFDGVTLDKNIDAAGLTLVYNELCAKRELFSITVNCDDAVARELSERARDMMTMSEL</sequence>
<keyword evidence="1" id="KW-0479">Metal-binding</keyword>
<feature type="domain" description="RING-type" evidence="3">
    <location>
        <begin position="229"/>
        <end position="272"/>
    </location>
</feature>
<dbReference type="EMBL" id="BRYB01003619">
    <property type="protein sequence ID" value="GMI39656.1"/>
    <property type="molecule type" value="Genomic_DNA"/>
</dbReference>
<evidence type="ECO:0000259" key="3">
    <source>
        <dbReference type="PROSITE" id="PS50089"/>
    </source>
</evidence>
<comment type="caution">
    <text evidence="4">The sequence shown here is derived from an EMBL/GenBank/DDBJ whole genome shotgun (WGS) entry which is preliminary data.</text>
</comment>
<name>A0ABQ6N4H3_9STRA</name>
<feature type="region of interest" description="Disordered" evidence="2">
    <location>
        <begin position="1"/>
        <end position="21"/>
    </location>
</feature>
<keyword evidence="1" id="KW-0862">Zinc</keyword>
<organism evidence="4 5">
    <name type="scientific">Tetraparma gracilis</name>
    <dbReference type="NCBI Taxonomy" id="2962635"/>
    <lineage>
        <taxon>Eukaryota</taxon>
        <taxon>Sar</taxon>
        <taxon>Stramenopiles</taxon>
        <taxon>Ochrophyta</taxon>
        <taxon>Bolidophyceae</taxon>
        <taxon>Parmales</taxon>
        <taxon>Triparmaceae</taxon>
        <taxon>Tetraparma</taxon>
    </lineage>
</organism>
<feature type="region of interest" description="Disordered" evidence="2">
    <location>
        <begin position="141"/>
        <end position="165"/>
    </location>
</feature>
<evidence type="ECO:0000256" key="2">
    <source>
        <dbReference type="SAM" id="MobiDB-lite"/>
    </source>
</evidence>